<dbReference type="OrthoDB" id="410104at2759"/>
<evidence type="ECO:0000313" key="2">
    <source>
        <dbReference type="Proteomes" id="UP000301870"/>
    </source>
</evidence>
<evidence type="ECO:0000313" key="3">
    <source>
        <dbReference type="RefSeq" id="XP_022832244.1"/>
    </source>
</evidence>
<dbReference type="Pfam" id="PF03372">
    <property type="entry name" value="Exo_endo_phos"/>
    <property type="match status" value="1"/>
</dbReference>
<dbReference type="GeneID" id="111360529"/>
<name>A0A9J7J0L7_SPOLT</name>
<feature type="domain" description="Endonuclease/exonuclease/phosphatase" evidence="1">
    <location>
        <begin position="55"/>
        <end position="257"/>
    </location>
</feature>
<proteinExistence type="predicted"/>
<dbReference type="CDD" id="cd09076">
    <property type="entry name" value="L1-EN"/>
    <property type="match status" value="1"/>
</dbReference>
<keyword evidence="2" id="KW-1185">Reference proteome</keyword>
<dbReference type="InterPro" id="IPR036691">
    <property type="entry name" value="Endo/exonu/phosph_ase_sf"/>
</dbReference>
<dbReference type="KEGG" id="sliu:111360529"/>
<reference evidence="3" key="1">
    <citation type="submission" date="2025-08" db="UniProtKB">
        <authorList>
            <consortium name="RefSeq"/>
        </authorList>
    </citation>
    <scope>IDENTIFICATION</scope>
    <source>
        <strain evidence="3">Ishihara</strain>
        <tissue evidence="3">Whole body</tissue>
    </source>
</reference>
<accession>A0A9J7J0L7</accession>
<dbReference type="GO" id="GO:0003824">
    <property type="term" value="F:catalytic activity"/>
    <property type="evidence" value="ECO:0007669"/>
    <property type="project" value="InterPro"/>
</dbReference>
<dbReference type="InterPro" id="IPR005135">
    <property type="entry name" value="Endo/exonuclease/phosphatase"/>
</dbReference>
<dbReference type="Gene3D" id="3.60.10.10">
    <property type="entry name" value="Endonuclease/exonuclease/phosphatase"/>
    <property type="match status" value="1"/>
</dbReference>
<dbReference type="PANTHER" id="PTHR23227">
    <property type="entry name" value="BUCENTAUR RELATED"/>
    <property type="match status" value="1"/>
</dbReference>
<dbReference type="PANTHER" id="PTHR23227:SF85">
    <property type="entry name" value="CRANIOFACIAL DEVELOPMENT PROTEIN 2"/>
    <property type="match status" value="1"/>
</dbReference>
<dbReference type="Proteomes" id="UP000301870">
    <property type="component" value="Chromosome Z"/>
</dbReference>
<dbReference type="AlphaFoldDB" id="A0A9J7J0L7"/>
<dbReference type="InterPro" id="IPR027124">
    <property type="entry name" value="Swc5/CFDP1/2"/>
</dbReference>
<organism evidence="2 3">
    <name type="scientific">Spodoptera litura</name>
    <name type="common">Asian cotton leafworm</name>
    <dbReference type="NCBI Taxonomy" id="69820"/>
    <lineage>
        <taxon>Eukaryota</taxon>
        <taxon>Metazoa</taxon>
        <taxon>Ecdysozoa</taxon>
        <taxon>Arthropoda</taxon>
        <taxon>Hexapoda</taxon>
        <taxon>Insecta</taxon>
        <taxon>Pterygota</taxon>
        <taxon>Neoptera</taxon>
        <taxon>Endopterygota</taxon>
        <taxon>Lepidoptera</taxon>
        <taxon>Glossata</taxon>
        <taxon>Ditrysia</taxon>
        <taxon>Noctuoidea</taxon>
        <taxon>Noctuidae</taxon>
        <taxon>Amphipyrinae</taxon>
        <taxon>Spodoptera</taxon>
    </lineage>
</organism>
<dbReference type="SUPFAM" id="SSF56219">
    <property type="entry name" value="DNase I-like"/>
    <property type="match status" value="1"/>
</dbReference>
<protein>
    <submittedName>
        <fullName evidence="3">Craniofacial development protein 2-like</fullName>
    </submittedName>
</protein>
<sequence length="279" mass="32197">MSLSSLSQCLRGRLVPGNKEDKDKISPNKKYRKDKSCYQNIANLNVRTLMSDSRRIELEYAISKLNWDIIGLCETRRKSEEINEFPDYILYHTKSIKGLHGVGFLVKKHLKKNIIYFKSYSDRVATLDISLPKGKVLSIVQVYAPTEKCNDEELNTFYKTLDLAVEVAHNRNLIIMGDFNAQIGKALQGEDSAFGKYSNGKRSKHGQRLVEFALENNLKFTNSMFKIRKNRKWTWLSPNGQHRTEIDYILTSSNVKRPLQTMFNNVLEKRRGGLESPNQ</sequence>
<dbReference type="RefSeq" id="XP_022832244.1">
    <property type="nucleotide sequence ID" value="XM_022976476.1"/>
</dbReference>
<evidence type="ECO:0000259" key="1">
    <source>
        <dbReference type="Pfam" id="PF03372"/>
    </source>
</evidence>
<gene>
    <name evidence="3" type="primary">LOC111360529</name>
</gene>